<evidence type="ECO:0000259" key="4">
    <source>
        <dbReference type="Pfam" id="PF00535"/>
    </source>
</evidence>
<organism evidence="5">
    <name type="scientific">viral metagenome</name>
    <dbReference type="NCBI Taxonomy" id="1070528"/>
    <lineage>
        <taxon>unclassified sequences</taxon>
        <taxon>metagenomes</taxon>
        <taxon>organismal metagenomes</taxon>
    </lineage>
</organism>
<evidence type="ECO:0000313" key="5">
    <source>
        <dbReference type="EMBL" id="QHT17280.1"/>
    </source>
</evidence>
<dbReference type="SUPFAM" id="SSF53448">
    <property type="entry name" value="Nucleotide-diphospho-sugar transferases"/>
    <property type="match status" value="1"/>
</dbReference>
<protein>
    <recommendedName>
        <fullName evidence="4">Glycosyltransferase 2-like domain-containing protein</fullName>
    </recommendedName>
</protein>
<dbReference type="CDD" id="cd00761">
    <property type="entry name" value="Glyco_tranf_GTA_type"/>
    <property type="match status" value="1"/>
</dbReference>
<reference evidence="5" key="1">
    <citation type="journal article" date="2020" name="Nature">
        <title>Giant virus diversity and host interactions through global metagenomics.</title>
        <authorList>
            <person name="Schulz F."/>
            <person name="Roux S."/>
            <person name="Paez-Espino D."/>
            <person name="Jungbluth S."/>
            <person name="Walsh D.A."/>
            <person name="Denef V.J."/>
            <person name="McMahon K.D."/>
            <person name="Konstantinidis K.T."/>
            <person name="Eloe-Fadrosh E.A."/>
            <person name="Kyrpides N.C."/>
            <person name="Woyke T."/>
        </authorList>
    </citation>
    <scope>NUCLEOTIDE SEQUENCE</scope>
    <source>
        <strain evidence="5">GVMAG-M-3300023174-24</strain>
    </source>
</reference>
<evidence type="ECO:0000256" key="2">
    <source>
        <dbReference type="ARBA" id="ARBA00022676"/>
    </source>
</evidence>
<sequence length="218" mass="25415">MPPKISIIMPIYNGIEFIGDSVGSITKQTYTDWELIIGINGHPPNSDVYKIAKYFETVDNRIHVYDFYEIHGKANTSNEMIKYCSGDYVAILDVDDIWHEKKLDLQIPFLYDYDVIGARCVYFGDINGTVPEIPTGDITEFDFTKFNPIINSSSLIRKELCFWNENGIEDYDLWLRLRNQNKRFYNCSQISVKHRIHRSSAFNSKGHNQQLRNLLEKL</sequence>
<feature type="domain" description="Glycosyltransferase 2-like" evidence="4">
    <location>
        <begin position="6"/>
        <end position="133"/>
    </location>
</feature>
<dbReference type="InterPro" id="IPR029044">
    <property type="entry name" value="Nucleotide-diphossugar_trans"/>
</dbReference>
<dbReference type="Gene3D" id="3.90.550.10">
    <property type="entry name" value="Spore Coat Polysaccharide Biosynthesis Protein SpsA, Chain A"/>
    <property type="match status" value="1"/>
</dbReference>
<comment type="similarity">
    <text evidence="1">Belongs to the glycosyltransferase 2 family.</text>
</comment>
<dbReference type="AlphaFoldDB" id="A0A6C0DM33"/>
<keyword evidence="2" id="KW-0328">Glycosyltransferase</keyword>
<dbReference type="InterPro" id="IPR050834">
    <property type="entry name" value="Glycosyltransf_2"/>
</dbReference>
<proteinExistence type="inferred from homology"/>
<evidence type="ECO:0000256" key="1">
    <source>
        <dbReference type="ARBA" id="ARBA00006739"/>
    </source>
</evidence>
<dbReference type="GO" id="GO:0016757">
    <property type="term" value="F:glycosyltransferase activity"/>
    <property type="evidence" value="ECO:0007669"/>
    <property type="project" value="UniProtKB-KW"/>
</dbReference>
<dbReference type="InterPro" id="IPR001173">
    <property type="entry name" value="Glyco_trans_2-like"/>
</dbReference>
<dbReference type="PANTHER" id="PTHR43685">
    <property type="entry name" value="GLYCOSYLTRANSFERASE"/>
    <property type="match status" value="1"/>
</dbReference>
<name>A0A6C0DM33_9ZZZZ</name>
<keyword evidence="3" id="KW-0808">Transferase</keyword>
<dbReference type="EMBL" id="MN739633">
    <property type="protein sequence ID" value="QHT17280.1"/>
    <property type="molecule type" value="Genomic_DNA"/>
</dbReference>
<accession>A0A6C0DM33</accession>
<dbReference type="Pfam" id="PF00535">
    <property type="entry name" value="Glycos_transf_2"/>
    <property type="match status" value="1"/>
</dbReference>
<evidence type="ECO:0000256" key="3">
    <source>
        <dbReference type="ARBA" id="ARBA00022679"/>
    </source>
</evidence>
<dbReference type="PANTHER" id="PTHR43685:SF5">
    <property type="entry name" value="GLYCOSYLTRANSFERASE EPSE-RELATED"/>
    <property type="match status" value="1"/>
</dbReference>